<keyword evidence="5" id="KW-0521">NADP</keyword>
<comment type="cofactor">
    <cofactor evidence="1">
        <name>FAD</name>
        <dbReference type="ChEBI" id="CHEBI:57692"/>
    </cofactor>
</comment>
<keyword evidence="4" id="KW-0274">FAD</keyword>
<evidence type="ECO:0000256" key="7">
    <source>
        <dbReference type="ARBA" id="ARBA00023033"/>
    </source>
</evidence>
<dbReference type="InterPro" id="IPR050982">
    <property type="entry name" value="Auxin_biosynth/cation_transpt"/>
</dbReference>
<keyword evidence="7" id="KW-0503">Monooxygenase</keyword>
<evidence type="ECO:0000313" key="9">
    <source>
        <dbReference type="Proteomes" id="UP001472677"/>
    </source>
</evidence>
<accession>A0ABR2EXI1</accession>
<name>A0ABR2EXI1_9ROSI</name>
<dbReference type="PANTHER" id="PTHR43539">
    <property type="entry name" value="FLAVIN-BINDING MONOOXYGENASE-LIKE PROTEIN (AFU_ORTHOLOGUE AFUA_4G09220)"/>
    <property type="match status" value="1"/>
</dbReference>
<organism evidence="8 9">
    <name type="scientific">Hibiscus sabdariffa</name>
    <name type="common">roselle</name>
    <dbReference type="NCBI Taxonomy" id="183260"/>
    <lineage>
        <taxon>Eukaryota</taxon>
        <taxon>Viridiplantae</taxon>
        <taxon>Streptophyta</taxon>
        <taxon>Embryophyta</taxon>
        <taxon>Tracheophyta</taxon>
        <taxon>Spermatophyta</taxon>
        <taxon>Magnoliopsida</taxon>
        <taxon>eudicotyledons</taxon>
        <taxon>Gunneridae</taxon>
        <taxon>Pentapetalae</taxon>
        <taxon>rosids</taxon>
        <taxon>malvids</taxon>
        <taxon>Malvales</taxon>
        <taxon>Malvaceae</taxon>
        <taxon>Malvoideae</taxon>
        <taxon>Hibiscus</taxon>
    </lineage>
</organism>
<evidence type="ECO:0000256" key="1">
    <source>
        <dbReference type="ARBA" id="ARBA00001974"/>
    </source>
</evidence>
<evidence type="ECO:0000313" key="8">
    <source>
        <dbReference type="EMBL" id="KAK8566134.1"/>
    </source>
</evidence>
<protein>
    <submittedName>
        <fullName evidence="8">Uncharacterized protein</fullName>
    </submittedName>
</protein>
<evidence type="ECO:0000256" key="2">
    <source>
        <dbReference type="ARBA" id="ARBA00009183"/>
    </source>
</evidence>
<proteinExistence type="inferred from homology"/>
<keyword evidence="3" id="KW-0285">Flavoprotein</keyword>
<keyword evidence="6" id="KW-0560">Oxidoreductase</keyword>
<evidence type="ECO:0000256" key="3">
    <source>
        <dbReference type="ARBA" id="ARBA00022630"/>
    </source>
</evidence>
<evidence type="ECO:0000256" key="5">
    <source>
        <dbReference type="ARBA" id="ARBA00022857"/>
    </source>
</evidence>
<gene>
    <name evidence="8" type="ORF">V6N12_059669</name>
</gene>
<keyword evidence="9" id="KW-1185">Reference proteome</keyword>
<dbReference type="PANTHER" id="PTHR43539:SF77">
    <property type="entry name" value="DISULFIDE OXIDOREDUCTASE_MONOOXYGENASE_OXIDOREDUCTASE"/>
    <property type="match status" value="1"/>
</dbReference>
<sequence length="68" mass="7791">MNNNIFVQDYDYVLNQEGMPKNDFPHHWKGEKNLYCCGLSRRGLFGVSMDAVAIADDIKKVVGEKKNK</sequence>
<evidence type="ECO:0000256" key="6">
    <source>
        <dbReference type="ARBA" id="ARBA00023002"/>
    </source>
</evidence>
<dbReference type="Proteomes" id="UP001472677">
    <property type="component" value="Unassembled WGS sequence"/>
</dbReference>
<comment type="caution">
    <text evidence="8">The sequence shown here is derived from an EMBL/GenBank/DDBJ whole genome shotgun (WGS) entry which is preliminary data.</text>
</comment>
<reference evidence="8 9" key="1">
    <citation type="journal article" date="2024" name="G3 (Bethesda)">
        <title>Genome assembly of Hibiscus sabdariffa L. provides insights into metabolisms of medicinal natural products.</title>
        <authorList>
            <person name="Kim T."/>
        </authorList>
    </citation>
    <scope>NUCLEOTIDE SEQUENCE [LARGE SCALE GENOMIC DNA]</scope>
    <source>
        <strain evidence="8">TK-2024</strain>
        <tissue evidence="8">Old leaves</tissue>
    </source>
</reference>
<evidence type="ECO:0000256" key="4">
    <source>
        <dbReference type="ARBA" id="ARBA00022827"/>
    </source>
</evidence>
<dbReference type="EMBL" id="JBBPBM010000010">
    <property type="protein sequence ID" value="KAK8566134.1"/>
    <property type="molecule type" value="Genomic_DNA"/>
</dbReference>
<comment type="similarity">
    <text evidence="2">Belongs to the FMO family.</text>
</comment>